<evidence type="ECO:0000313" key="5">
    <source>
        <dbReference type="EMBL" id="AJG98989.1"/>
    </source>
</evidence>
<dbReference type="SUPFAM" id="SSF46785">
    <property type="entry name" value="Winged helix' DNA-binding domain"/>
    <property type="match status" value="1"/>
</dbReference>
<accession>A0A0B5Q9R4</accession>
<evidence type="ECO:0000256" key="3">
    <source>
        <dbReference type="ARBA" id="ARBA00023163"/>
    </source>
</evidence>
<dbReference type="OrthoDB" id="49580at2"/>
<dbReference type="RefSeq" id="WP_041896274.1">
    <property type="nucleotide sequence ID" value="NZ_CP010086.2"/>
</dbReference>
<dbReference type="PANTHER" id="PTHR42756">
    <property type="entry name" value="TRANSCRIPTIONAL REGULATOR, MARR"/>
    <property type="match status" value="1"/>
</dbReference>
<dbReference type="EMBL" id="CP010086">
    <property type="protein sequence ID" value="AJG98989.1"/>
    <property type="molecule type" value="Genomic_DNA"/>
</dbReference>
<keyword evidence="3" id="KW-0804">Transcription</keyword>
<proteinExistence type="predicted"/>
<dbReference type="InterPro" id="IPR000835">
    <property type="entry name" value="HTH_MarR-typ"/>
</dbReference>
<dbReference type="SMART" id="SM00347">
    <property type="entry name" value="HTH_MARR"/>
    <property type="match status" value="1"/>
</dbReference>
<dbReference type="GO" id="GO:0003700">
    <property type="term" value="F:DNA-binding transcription factor activity"/>
    <property type="evidence" value="ECO:0007669"/>
    <property type="project" value="InterPro"/>
</dbReference>
<dbReference type="GO" id="GO:0003677">
    <property type="term" value="F:DNA binding"/>
    <property type="evidence" value="ECO:0007669"/>
    <property type="project" value="UniProtKB-KW"/>
</dbReference>
<dbReference type="Pfam" id="PF01047">
    <property type="entry name" value="MarR"/>
    <property type="match status" value="1"/>
</dbReference>
<protein>
    <submittedName>
        <fullName evidence="5">TrmB family transcriptional regulator</fullName>
    </submittedName>
</protein>
<dbReference type="Proteomes" id="UP000031866">
    <property type="component" value="Chromosome"/>
</dbReference>
<dbReference type="AlphaFoldDB" id="A0A0B5Q9R4"/>
<sequence length="147" mass="17012">MEIINESIEVSRLFQEVMSLFRLNMKKIIEHTGMTAPQGMVIGLLYKNKKMKVTELSKQLHLPNSTVSGIIDKLEEQEAVIRERSEDDKRVVYVSMSPKFIEIHKNFNKQIEHNIESILNQGTQEELNKISEGLIIFKRLLSENNAN</sequence>
<keyword evidence="2" id="KW-0238">DNA-binding</keyword>
<dbReference type="PANTHER" id="PTHR42756:SF1">
    <property type="entry name" value="TRANSCRIPTIONAL REPRESSOR OF EMRAB OPERON"/>
    <property type="match status" value="1"/>
</dbReference>
<reference evidence="6" key="1">
    <citation type="submission" date="2014-12" db="EMBL/GenBank/DDBJ databases">
        <title>Genome sequence of Clostridium beijerinckii strain 59B.</title>
        <authorList>
            <person name="Little G.T."/>
            <person name="Minton N.P."/>
        </authorList>
    </citation>
    <scope>NUCLEOTIDE SEQUENCE [LARGE SCALE GENOMIC DNA]</scope>
    <source>
        <strain evidence="6">59B</strain>
    </source>
</reference>
<dbReference type="PROSITE" id="PS50995">
    <property type="entry name" value="HTH_MARR_2"/>
    <property type="match status" value="1"/>
</dbReference>
<dbReference type="InterPro" id="IPR036388">
    <property type="entry name" value="WH-like_DNA-bd_sf"/>
</dbReference>
<dbReference type="Gene3D" id="1.10.10.10">
    <property type="entry name" value="Winged helix-like DNA-binding domain superfamily/Winged helix DNA-binding domain"/>
    <property type="match status" value="1"/>
</dbReference>
<evidence type="ECO:0000256" key="1">
    <source>
        <dbReference type="ARBA" id="ARBA00023015"/>
    </source>
</evidence>
<gene>
    <name evidence="5" type="ORF">LF65_02404</name>
</gene>
<dbReference type="InterPro" id="IPR036390">
    <property type="entry name" value="WH_DNA-bd_sf"/>
</dbReference>
<feature type="domain" description="HTH marR-type" evidence="4">
    <location>
        <begin position="10"/>
        <end position="142"/>
    </location>
</feature>
<organism evidence="5 6">
    <name type="scientific">Clostridium beijerinckii</name>
    <name type="common">Clostridium MP</name>
    <dbReference type="NCBI Taxonomy" id="1520"/>
    <lineage>
        <taxon>Bacteria</taxon>
        <taxon>Bacillati</taxon>
        <taxon>Bacillota</taxon>
        <taxon>Clostridia</taxon>
        <taxon>Eubacteriales</taxon>
        <taxon>Clostridiaceae</taxon>
        <taxon>Clostridium</taxon>
    </lineage>
</organism>
<dbReference type="STRING" id="1520.LF65_02404"/>
<evidence type="ECO:0000256" key="2">
    <source>
        <dbReference type="ARBA" id="ARBA00023125"/>
    </source>
</evidence>
<evidence type="ECO:0000259" key="4">
    <source>
        <dbReference type="PROSITE" id="PS50995"/>
    </source>
</evidence>
<dbReference type="KEGG" id="cbei:LF65_02404"/>
<evidence type="ECO:0000313" key="6">
    <source>
        <dbReference type="Proteomes" id="UP000031866"/>
    </source>
</evidence>
<keyword evidence="1" id="KW-0805">Transcription regulation</keyword>
<name>A0A0B5Q9R4_CLOBE</name>